<evidence type="ECO:0000313" key="1">
    <source>
        <dbReference type="EMBL" id="CAB3980462.1"/>
    </source>
</evidence>
<comment type="caution">
    <text evidence="1">The sequence shown here is derived from an EMBL/GenBank/DDBJ whole genome shotgun (WGS) entry which is preliminary data.</text>
</comment>
<name>A0A7D9DAE7_PARCT</name>
<protein>
    <submittedName>
        <fullName evidence="1">Uncharacterized protein</fullName>
    </submittedName>
</protein>
<accession>A0A7D9DAE7</accession>
<evidence type="ECO:0000313" key="2">
    <source>
        <dbReference type="Proteomes" id="UP001152795"/>
    </source>
</evidence>
<proteinExistence type="predicted"/>
<dbReference type="AlphaFoldDB" id="A0A7D9DAE7"/>
<dbReference type="Proteomes" id="UP001152795">
    <property type="component" value="Unassembled WGS sequence"/>
</dbReference>
<organism evidence="1 2">
    <name type="scientific">Paramuricea clavata</name>
    <name type="common">Red gorgonian</name>
    <name type="synonym">Violescent sea-whip</name>
    <dbReference type="NCBI Taxonomy" id="317549"/>
    <lineage>
        <taxon>Eukaryota</taxon>
        <taxon>Metazoa</taxon>
        <taxon>Cnidaria</taxon>
        <taxon>Anthozoa</taxon>
        <taxon>Octocorallia</taxon>
        <taxon>Malacalcyonacea</taxon>
        <taxon>Plexauridae</taxon>
        <taxon>Paramuricea</taxon>
    </lineage>
</organism>
<dbReference type="EMBL" id="CACRXK020000292">
    <property type="protein sequence ID" value="CAB3980462.1"/>
    <property type="molecule type" value="Genomic_DNA"/>
</dbReference>
<sequence>MGNCIAGHSSINMLKRLMVNIEAFSTIRAAYSSPSAFDVHPTSRHKEQDPILDQLKAMWFCLKENVISDDASDDVIHKMTKEGNCEGNVQQSLIDVYSKGKLKVKQQFSRMLYEKFNVCVSEQSDNESIDSA</sequence>
<dbReference type="OrthoDB" id="5987001at2759"/>
<gene>
    <name evidence="1" type="ORF">PACLA_8A005277</name>
</gene>
<reference evidence="1" key="1">
    <citation type="submission" date="2020-04" db="EMBL/GenBank/DDBJ databases">
        <authorList>
            <person name="Alioto T."/>
            <person name="Alioto T."/>
            <person name="Gomez Garrido J."/>
        </authorList>
    </citation>
    <scope>NUCLEOTIDE SEQUENCE</scope>
    <source>
        <strain evidence="1">A484AB</strain>
    </source>
</reference>
<keyword evidence="2" id="KW-1185">Reference proteome</keyword>